<reference evidence="10 11" key="1">
    <citation type="submission" date="2011-05" db="EMBL/GenBank/DDBJ databases">
        <title>Complete sequence of chromosome of Frankia symbiont of Datisca glomerata.</title>
        <authorList>
            <consortium name="US DOE Joint Genome Institute"/>
            <person name="Lucas S."/>
            <person name="Han J."/>
            <person name="Lapidus A."/>
            <person name="Cheng J.-F."/>
            <person name="Goodwin L."/>
            <person name="Pitluck S."/>
            <person name="Peters L."/>
            <person name="Mikhailova N."/>
            <person name="Chertkov O."/>
            <person name="Teshima H."/>
            <person name="Han C."/>
            <person name="Tapia R."/>
            <person name="Land M."/>
            <person name="Hauser L."/>
            <person name="Kyrpides N."/>
            <person name="Ivanova N."/>
            <person name="Pagani I."/>
            <person name="Berry A."/>
            <person name="Pawlowski K."/>
            <person name="Persson T."/>
            <person name="Vanden Heuvel B."/>
            <person name="Benson D."/>
            <person name="Woyke T."/>
        </authorList>
    </citation>
    <scope>NUCLEOTIDE SEQUENCE [LARGE SCALE GENOMIC DNA]</scope>
    <source>
        <strain evidence="11">4085684</strain>
    </source>
</reference>
<dbReference type="InterPro" id="IPR019775">
    <property type="entry name" value="WD40_repeat_CS"/>
</dbReference>
<feature type="repeat" description="WD" evidence="5">
    <location>
        <begin position="551"/>
        <end position="592"/>
    </location>
</feature>
<feature type="repeat" description="WD" evidence="5">
    <location>
        <begin position="413"/>
        <end position="454"/>
    </location>
</feature>
<dbReference type="PROSITE" id="PS00678">
    <property type="entry name" value="WD_REPEATS_1"/>
    <property type="match status" value="6"/>
</dbReference>
<dbReference type="STRING" id="656024.FsymDg_1464"/>
<dbReference type="InterPro" id="IPR001680">
    <property type="entry name" value="WD40_rpt"/>
</dbReference>
<dbReference type="Gene3D" id="1.10.510.10">
    <property type="entry name" value="Transferase(Phosphotransferase) domain 1"/>
    <property type="match status" value="1"/>
</dbReference>
<evidence type="ECO:0000256" key="4">
    <source>
        <dbReference type="ARBA" id="ARBA00022840"/>
    </source>
</evidence>
<dbReference type="InterPro" id="IPR008271">
    <property type="entry name" value="Ser/Thr_kinase_AS"/>
</dbReference>
<dbReference type="AlphaFoldDB" id="F8B2U9"/>
<dbReference type="GO" id="GO:0005524">
    <property type="term" value="F:ATP binding"/>
    <property type="evidence" value="ECO:0007669"/>
    <property type="project" value="UniProtKB-UniRule"/>
</dbReference>
<dbReference type="PROSITE" id="PS00108">
    <property type="entry name" value="PROTEIN_KINASE_ST"/>
    <property type="match status" value="1"/>
</dbReference>
<dbReference type="PROSITE" id="PS50011">
    <property type="entry name" value="PROTEIN_KINASE_DOM"/>
    <property type="match status" value="1"/>
</dbReference>
<dbReference type="EC" id="2.3.1.48" evidence="10"/>
<keyword evidence="10" id="KW-0723">Serine/threonine-protein kinase</keyword>
<dbReference type="InterPro" id="IPR020472">
    <property type="entry name" value="WD40_PAC1"/>
</dbReference>
<evidence type="ECO:0000313" key="11">
    <source>
        <dbReference type="Proteomes" id="UP000001549"/>
    </source>
</evidence>
<keyword evidence="10" id="KW-0012">Acyltransferase</keyword>
<evidence type="ECO:0000259" key="9">
    <source>
        <dbReference type="PROSITE" id="PS50011"/>
    </source>
</evidence>
<keyword evidence="8" id="KW-0812">Transmembrane</keyword>
<dbReference type="KEGG" id="fsy:FsymDg_1464"/>
<dbReference type="HOGENOM" id="CLU_000288_135_4_11"/>
<evidence type="ECO:0000256" key="8">
    <source>
        <dbReference type="SAM" id="Phobius"/>
    </source>
</evidence>
<dbReference type="EMBL" id="CP002801">
    <property type="protein sequence ID" value="AEH08931.1"/>
    <property type="molecule type" value="Genomic_DNA"/>
</dbReference>
<keyword evidence="11" id="KW-1185">Reference proteome</keyword>
<dbReference type="InterPro" id="IPR036322">
    <property type="entry name" value="WD40_repeat_dom_sf"/>
</dbReference>
<keyword evidence="4 6" id="KW-0067">ATP-binding</keyword>
<keyword evidence="8" id="KW-1133">Transmembrane helix</keyword>
<evidence type="ECO:0000313" key="10">
    <source>
        <dbReference type="EMBL" id="AEH08931.1"/>
    </source>
</evidence>
<proteinExistence type="predicted"/>
<name>F8B2U9_9ACTN</name>
<dbReference type="Proteomes" id="UP000001549">
    <property type="component" value="Chromosome"/>
</dbReference>
<dbReference type="SUPFAM" id="SSF56112">
    <property type="entry name" value="Protein kinase-like (PK-like)"/>
    <property type="match status" value="1"/>
</dbReference>
<dbReference type="GO" id="GO:0061733">
    <property type="term" value="F:protein-lysine-acetyltransferase activity"/>
    <property type="evidence" value="ECO:0007669"/>
    <property type="project" value="UniProtKB-EC"/>
</dbReference>
<organism evidence="10 11">
    <name type="scientific">Candidatus Protofrankia datiscae</name>
    <dbReference type="NCBI Taxonomy" id="2716812"/>
    <lineage>
        <taxon>Bacteria</taxon>
        <taxon>Bacillati</taxon>
        <taxon>Actinomycetota</taxon>
        <taxon>Actinomycetes</taxon>
        <taxon>Frankiales</taxon>
        <taxon>Frankiaceae</taxon>
        <taxon>Protofrankia</taxon>
    </lineage>
</organism>
<feature type="domain" description="Protein kinase" evidence="9">
    <location>
        <begin position="15"/>
        <end position="266"/>
    </location>
</feature>
<dbReference type="SUPFAM" id="SSF50978">
    <property type="entry name" value="WD40 repeat-like"/>
    <property type="match status" value="1"/>
</dbReference>
<evidence type="ECO:0000256" key="7">
    <source>
        <dbReference type="SAM" id="MobiDB-lite"/>
    </source>
</evidence>
<dbReference type="SMART" id="SM00220">
    <property type="entry name" value="S_TKc"/>
    <property type="match status" value="1"/>
</dbReference>
<dbReference type="PANTHER" id="PTHR22847:SF637">
    <property type="entry name" value="WD REPEAT DOMAIN 5B"/>
    <property type="match status" value="1"/>
</dbReference>
<keyword evidence="2" id="KW-0677">Repeat</keyword>
<dbReference type="Gene3D" id="2.130.10.10">
    <property type="entry name" value="YVTN repeat-like/Quinoprotein amine dehydrogenase"/>
    <property type="match status" value="3"/>
</dbReference>
<dbReference type="RefSeq" id="WP_013872895.1">
    <property type="nucleotide sequence ID" value="NC_015656.1"/>
</dbReference>
<evidence type="ECO:0000256" key="6">
    <source>
        <dbReference type="PROSITE-ProRule" id="PRU10141"/>
    </source>
</evidence>
<feature type="binding site" evidence="6">
    <location>
        <position position="44"/>
    </location>
    <ligand>
        <name>ATP</name>
        <dbReference type="ChEBI" id="CHEBI:30616"/>
    </ligand>
</feature>
<evidence type="ECO:0000256" key="2">
    <source>
        <dbReference type="ARBA" id="ARBA00022737"/>
    </source>
</evidence>
<dbReference type="PROSITE" id="PS00107">
    <property type="entry name" value="PROTEIN_KINASE_ATP"/>
    <property type="match status" value="1"/>
</dbReference>
<dbReference type="CDD" id="cd00200">
    <property type="entry name" value="WD40"/>
    <property type="match status" value="1"/>
</dbReference>
<dbReference type="Pfam" id="PF00069">
    <property type="entry name" value="Pkinase"/>
    <property type="match status" value="1"/>
</dbReference>
<keyword evidence="10" id="KW-0808">Transferase</keyword>
<dbReference type="InterPro" id="IPR017441">
    <property type="entry name" value="Protein_kinase_ATP_BS"/>
</dbReference>
<dbReference type="InterPro" id="IPR015943">
    <property type="entry name" value="WD40/YVTN_repeat-like_dom_sf"/>
</dbReference>
<keyword evidence="8" id="KW-0472">Membrane</keyword>
<dbReference type="InterPro" id="IPR011009">
    <property type="entry name" value="Kinase-like_dom_sf"/>
</dbReference>
<dbReference type="eggNOG" id="COG2319">
    <property type="taxonomic scope" value="Bacteria"/>
</dbReference>
<sequence>MIVDRARVAAALPGYDLGGPLGQGAFGLVLAGRHRGLDRPVAIKILVAGRDGTEAGFAPEARLLAALSHPHVVQVYDYVATDGLHLIVMELLDGGSLTRRRAGMPPEDACAVGLAVAAALAYAHGRHVLHRDIKADNILFDATGLLKVVDFGIAKIVEGSDTTASKIIGTPKCMAPEQIAEGRLSPATDLYALGVLLYELLSGAPPFDPQLPLPVLWQHHLHTIPARPSGVPTLIADVVLHALAKNPADRPPSTHAFALDLAHAAAGAFGPGWITRTGIGLRLDDDIRTAGDQPSTAPRAPAPPGTRTDTSPGRPDVPVPVPIDRDLYPTAIRDVGRSWPPPPAPDGPAPSEHGAPASSSRRRSRRIRTTALVVSAAAVAVLLAIAVTAFRGKDSPAFSVRASPVPQPLGSPLTSHTSWVESIAFAPDGHTLASANGDGTIRLWDVSDRSAPRTLGAPLTGHTDRVRSVAFSPDGRTLASASHDHTVRLWDVSDRSAPHPLGTPLTGHTDWVGSVTFAPDGRTLASASGDGTIRLWDVSNRSTPHLLGVPLTGHTSWVVSVAFTRDGRTLASASDDHTIRLWDVSDRTAPRPLGVPLTGHTGWVWSVAFTPDGRTLASAGGDRTVRLWDVSDRTAPRPLGVPLTGHTNGVRSVAFTADGRTLASSSDEAIRLWDMG</sequence>
<keyword evidence="1 5" id="KW-0853">WD repeat</keyword>
<feature type="repeat" description="WD" evidence="5">
    <location>
        <begin position="597"/>
        <end position="638"/>
    </location>
</feature>
<feature type="repeat" description="WD" evidence="5">
    <location>
        <begin position="505"/>
        <end position="546"/>
    </location>
</feature>
<dbReference type="CDD" id="cd14014">
    <property type="entry name" value="STKc_PknB_like"/>
    <property type="match status" value="1"/>
</dbReference>
<evidence type="ECO:0000256" key="3">
    <source>
        <dbReference type="ARBA" id="ARBA00022741"/>
    </source>
</evidence>
<feature type="transmembrane region" description="Helical" evidence="8">
    <location>
        <begin position="370"/>
        <end position="390"/>
    </location>
</feature>
<dbReference type="eggNOG" id="COG0515">
    <property type="taxonomic scope" value="Bacteria"/>
</dbReference>
<gene>
    <name evidence="10" type="ordered locus">FsymDg_1464</name>
</gene>
<keyword evidence="3 6" id="KW-0547">Nucleotide-binding</keyword>
<dbReference type="InterPro" id="IPR000719">
    <property type="entry name" value="Prot_kinase_dom"/>
</dbReference>
<evidence type="ECO:0000256" key="5">
    <source>
        <dbReference type="PROSITE-ProRule" id="PRU00221"/>
    </source>
</evidence>
<dbReference type="Pfam" id="PF00400">
    <property type="entry name" value="WD40"/>
    <property type="match status" value="6"/>
</dbReference>
<dbReference type="PRINTS" id="PR00320">
    <property type="entry name" value="GPROTEINBRPT"/>
</dbReference>
<feature type="repeat" description="WD" evidence="5">
    <location>
        <begin position="459"/>
        <end position="500"/>
    </location>
</feature>
<feature type="compositionally biased region" description="Low complexity" evidence="7">
    <location>
        <begin position="294"/>
        <end position="314"/>
    </location>
</feature>
<dbReference type="EC" id="2.7.11.17" evidence="10"/>
<evidence type="ECO:0000256" key="1">
    <source>
        <dbReference type="ARBA" id="ARBA00022574"/>
    </source>
</evidence>
<dbReference type="PANTHER" id="PTHR22847">
    <property type="entry name" value="WD40 REPEAT PROTEIN"/>
    <property type="match status" value="1"/>
</dbReference>
<dbReference type="PROSITE" id="PS50294">
    <property type="entry name" value="WD_REPEATS_REGION"/>
    <property type="match status" value="6"/>
</dbReference>
<feature type="compositionally biased region" description="Pro residues" evidence="7">
    <location>
        <begin position="339"/>
        <end position="348"/>
    </location>
</feature>
<keyword evidence="10" id="KW-0418">Kinase</keyword>
<feature type="repeat" description="WD" evidence="5">
    <location>
        <begin position="643"/>
        <end position="676"/>
    </location>
</feature>
<protein>
    <submittedName>
        <fullName evidence="10">Serine/threonine protein kinase with WD40 repeats</fullName>
        <ecNumber evidence="10">2.3.1.48</ecNumber>
        <ecNumber evidence="10">2.7.11.17</ecNumber>
    </submittedName>
</protein>
<dbReference type="SMART" id="SM00320">
    <property type="entry name" value="WD40"/>
    <property type="match status" value="6"/>
</dbReference>
<feature type="region of interest" description="Disordered" evidence="7">
    <location>
        <begin position="286"/>
        <end position="364"/>
    </location>
</feature>
<dbReference type="GO" id="GO:0004683">
    <property type="term" value="F:calcium/calmodulin-dependent protein kinase activity"/>
    <property type="evidence" value="ECO:0007669"/>
    <property type="project" value="UniProtKB-EC"/>
</dbReference>
<dbReference type="PROSITE" id="PS50082">
    <property type="entry name" value="WD_REPEATS_2"/>
    <property type="match status" value="6"/>
</dbReference>
<accession>F8B2U9</accession>